<evidence type="ECO:0000313" key="3">
    <source>
        <dbReference type="EMBL" id="MXV14567.1"/>
    </source>
</evidence>
<keyword evidence="1" id="KW-0812">Transmembrane</keyword>
<dbReference type="Pfam" id="PF05569">
    <property type="entry name" value="Peptidase_M56"/>
    <property type="match status" value="1"/>
</dbReference>
<organism evidence="3 4">
    <name type="scientific">Hufsiella ginkgonis</name>
    <dbReference type="NCBI Taxonomy" id="2695274"/>
    <lineage>
        <taxon>Bacteria</taxon>
        <taxon>Pseudomonadati</taxon>
        <taxon>Bacteroidota</taxon>
        <taxon>Sphingobacteriia</taxon>
        <taxon>Sphingobacteriales</taxon>
        <taxon>Sphingobacteriaceae</taxon>
        <taxon>Hufsiella</taxon>
    </lineage>
</organism>
<feature type="transmembrane region" description="Helical" evidence="1">
    <location>
        <begin position="97"/>
        <end position="120"/>
    </location>
</feature>
<dbReference type="EMBL" id="WVHS01000001">
    <property type="protein sequence ID" value="MXV14567.1"/>
    <property type="molecule type" value="Genomic_DNA"/>
</dbReference>
<name>A0A7K1XUT9_9SPHI</name>
<feature type="transmembrane region" description="Helical" evidence="1">
    <location>
        <begin position="226"/>
        <end position="248"/>
    </location>
</feature>
<dbReference type="CDD" id="cd07341">
    <property type="entry name" value="M56_BlaR1_MecR1_like"/>
    <property type="match status" value="1"/>
</dbReference>
<feature type="domain" description="Peptidase M56" evidence="2">
    <location>
        <begin position="158"/>
        <end position="257"/>
    </location>
</feature>
<reference evidence="3 4" key="1">
    <citation type="submission" date="2019-11" db="EMBL/GenBank/DDBJ databases">
        <title>Pedobacter sp. HMF7056 Genome sequencing and assembly.</title>
        <authorList>
            <person name="Kang H."/>
            <person name="Kim H."/>
            <person name="Joh K."/>
        </authorList>
    </citation>
    <scope>NUCLEOTIDE SEQUENCE [LARGE SCALE GENOMIC DNA]</scope>
    <source>
        <strain evidence="3 4">HMF7056</strain>
    </source>
</reference>
<keyword evidence="1" id="KW-0472">Membrane</keyword>
<dbReference type="Proteomes" id="UP000451233">
    <property type="component" value="Unassembled WGS sequence"/>
</dbReference>
<sequence>MPQLFIILFKINLVLLLFAAAYYGVLRRLTFYTLNRSFLVFGIVFSSAYPFIDLTDLYHRFFPANDQLAAYVPELNQRVTGLTPPALLTVNWELMMIVFYAGTAAMALRLIIQLVSLYGVHRRSAPGSVANHPVRILTEAMGPFSFWRNVYINPALHRESELRTILEHEKIHIRQWHTADILLAELSIVFYWFNPGVWLIKKAVKENLEFITDEKMLTRGVDRKTYQYSLLAVGNLAPATTIATNFNLSDLKKRILMMNSRRSSRLTLGRYVLVLPVLLLITLAFTVSDKEIQKQLAPLQQVFIRPGEIKEASVLPAATTKKNIAFNATGRARTAAMTEISIVEPTKAAEIDPAQIGFAGVDPLPVTSPPLPAEPVKKLQLRLRTPGIIVNTPAENSGDDKVVTVVGYSSRLKSSADTTNRAFGTIRINGKQLQGVIVAKP</sequence>
<keyword evidence="1" id="KW-1133">Transmembrane helix</keyword>
<feature type="transmembrane region" description="Helical" evidence="1">
    <location>
        <begin position="181"/>
        <end position="200"/>
    </location>
</feature>
<dbReference type="PANTHER" id="PTHR34978">
    <property type="entry name" value="POSSIBLE SENSOR-TRANSDUCER PROTEIN BLAR"/>
    <property type="match status" value="1"/>
</dbReference>
<proteinExistence type="predicted"/>
<dbReference type="RefSeq" id="WP_160905531.1">
    <property type="nucleotide sequence ID" value="NZ_WVHS01000001.1"/>
</dbReference>
<dbReference type="AlphaFoldDB" id="A0A7K1XUT9"/>
<evidence type="ECO:0000259" key="2">
    <source>
        <dbReference type="Pfam" id="PF05569"/>
    </source>
</evidence>
<feature type="transmembrane region" description="Helical" evidence="1">
    <location>
        <begin position="33"/>
        <end position="52"/>
    </location>
</feature>
<dbReference type="InterPro" id="IPR008756">
    <property type="entry name" value="Peptidase_M56"/>
</dbReference>
<accession>A0A7K1XUT9</accession>
<feature type="transmembrane region" description="Helical" evidence="1">
    <location>
        <begin position="6"/>
        <end position="26"/>
    </location>
</feature>
<comment type="caution">
    <text evidence="3">The sequence shown here is derived from an EMBL/GenBank/DDBJ whole genome shotgun (WGS) entry which is preliminary data.</text>
</comment>
<dbReference type="PANTHER" id="PTHR34978:SF3">
    <property type="entry name" value="SLR0241 PROTEIN"/>
    <property type="match status" value="1"/>
</dbReference>
<evidence type="ECO:0000256" key="1">
    <source>
        <dbReference type="SAM" id="Phobius"/>
    </source>
</evidence>
<evidence type="ECO:0000313" key="4">
    <source>
        <dbReference type="Proteomes" id="UP000451233"/>
    </source>
</evidence>
<feature type="transmembrane region" description="Helical" evidence="1">
    <location>
        <begin position="268"/>
        <end position="287"/>
    </location>
</feature>
<protein>
    <recommendedName>
        <fullName evidence="2">Peptidase M56 domain-containing protein</fullName>
    </recommendedName>
</protein>
<gene>
    <name evidence="3" type="ORF">GS398_04600</name>
</gene>
<keyword evidence="4" id="KW-1185">Reference proteome</keyword>
<dbReference type="InterPro" id="IPR052173">
    <property type="entry name" value="Beta-lactam_resp_regulator"/>
</dbReference>